<dbReference type="AlphaFoldDB" id="A0A075G7L6"/>
<evidence type="ECO:0000256" key="1">
    <source>
        <dbReference type="SAM" id="Phobius"/>
    </source>
</evidence>
<protein>
    <submittedName>
        <fullName evidence="2">Uncharacterized protein</fullName>
    </submittedName>
</protein>
<feature type="transmembrane region" description="Helical" evidence="1">
    <location>
        <begin position="172"/>
        <end position="192"/>
    </location>
</feature>
<name>A0A075G7L6_9ARCH</name>
<organism evidence="2">
    <name type="scientific">uncultured marine thaumarchaeote KM3_10_C07</name>
    <dbReference type="NCBI Taxonomy" id="1455986"/>
    <lineage>
        <taxon>Archaea</taxon>
        <taxon>Nitrososphaerota</taxon>
        <taxon>environmental samples</taxon>
    </lineage>
</organism>
<evidence type="ECO:0000313" key="2">
    <source>
        <dbReference type="EMBL" id="AIE99394.1"/>
    </source>
</evidence>
<feature type="transmembrane region" description="Helical" evidence="1">
    <location>
        <begin position="6"/>
        <end position="27"/>
    </location>
</feature>
<dbReference type="EMBL" id="KF900562">
    <property type="protein sequence ID" value="AIE99394.1"/>
    <property type="molecule type" value="Genomic_DNA"/>
</dbReference>
<feature type="transmembrane region" description="Helical" evidence="1">
    <location>
        <begin position="198"/>
        <end position="217"/>
    </location>
</feature>
<keyword evidence="1" id="KW-0472">Membrane</keyword>
<proteinExistence type="predicted"/>
<feature type="transmembrane region" description="Helical" evidence="1">
    <location>
        <begin position="88"/>
        <end position="114"/>
    </location>
</feature>
<sequence>MLGSYFLFSEYKLIEGLLYLIGSFIGYRVMRISREGYRNTRSPTLLRLTISFIALTIGFFLTAFTYIFPVFYELTFQSDLIFSFRIEFLGISIALTSLFFIIAASFELLGYFILALGHGIKSYQKASAVSVAYGFLTTVSVLSILKSISFVFLLYGSFETLLSYLESKKRPILYMFLGFAALSTGEFIRWLALFYSGLSPLMISSILVKLIGFVMLYTPVSSFNTYKGEESNVSI</sequence>
<keyword evidence="1" id="KW-0812">Transmembrane</keyword>
<reference evidence="2" key="1">
    <citation type="journal article" date="2014" name="Genome Biol. Evol.">
        <title>Pangenome evidence for extensive interdomain horizontal transfer affecting lineage core and shell genes in uncultured planktonic thaumarchaeota and euryarchaeota.</title>
        <authorList>
            <person name="Deschamps P."/>
            <person name="Zivanovic Y."/>
            <person name="Moreira D."/>
            <person name="Rodriguez-Valera F."/>
            <person name="Lopez-Garcia P."/>
        </authorList>
    </citation>
    <scope>NUCLEOTIDE SEQUENCE</scope>
</reference>
<keyword evidence="1" id="KW-1133">Transmembrane helix</keyword>
<accession>A0A075G7L6</accession>
<feature type="transmembrane region" description="Helical" evidence="1">
    <location>
        <begin position="126"/>
        <end position="142"/>
    </location>
</feature>
<feature type="transmembrane region" description="Helical" evidence="1">
    <location>
        <begin position="48"/>
        <end position="68"/>
    </location>
</feature>